<accession>A0A429Y1K0</accession>
<dbReference type="Proteomes" id="UP000287156">
    <property type="component" value="Unassembled WGS sequence"/>
</dbReference>
<reference evidence="2" key="1">
    <citation type="submission" date="2018-12" db="EMBL/GenBank/DDBJ databases">
        <authorList>
            <person name="Sun L."/>
            <person name="Chen Z."/>
        </authorList>
    </citation>
    <scope>NUCLEOTIDE SEQUENCE [LARGE SCALE GENOMIC DNA]</scope>
    <source>
        <strain evidence="2">3-2-2</strain>
    </source>
</reference>
<name>A0A429Y1K0_9BACI</name>
<dbReference type="InterPro" id="IPR024301">
    <property type="entry name" value="Amidase_6"/>
</dbReference>
<protein>
    <recommendedName>
        <fullName evidence="1">Putative amidase domain-containing protein</fullName>
    </recommendedName>
</protein>
<gene>
    <name evidence="2" type="ORF">D4T97_007495</name>
</gene>
<dbReference type="AlphaFoldDB" id="A0A429Y1K0"/>
<keyword evidence="3" id="KW-1185">Reference proteome</keyword>
<dbReference type="Pfam" id="PF12671">
    <property type="entry name" value="Amidase_6"/>
    <property type="match status" value="1"/>
</dbReference>
<dbReference type="OrthoDB" id="9812429at2"/>
<evidence type="ECO:0000313" key="3">
    <source>
        <dbReference type="Proteomes" id="UP000287156"/>
    </source>
</evidence>
<comment type="caution">
    <text evidence="2">The sequence shown here is derived from an EMBL/GenBank/DDBJ whole genome shotgun (WGS) entry which is preliminary data.</text>
</comment>
<dbReference type="RefSeq" id="WP_126049267.1">
    <property type="nucleotide sequence ID" value="NZ_QYTV02000003.1"/>
</dbReference>
<evidence type="ECO:0000313" key="2">
    <source>
        <dbReference type="EMBL" id="RST75098.1"/>
    </source>
</evidence>
<dbReference type="EMBL" id="QYTV02000003">
    <property type="protein sequence ID" value="RST75098.1"/>
    <property type="molecule type" value="Genomic_DNA"/>
</dbReference>
<sequence length="290" mass="34367">MKERLQKSLENRVREFVGEKKTKDEKVIRKRELMSVREADIVKANGTGKILKVEKRDGMNHLYYIVHLKYLIRQGDFFYVEEEVERRRASFTQKELLYDDEELTVEFPLDAPEISFYDEDREPGMERYTYDRLQVVQYAERWWNDYNPAYKKFEVDCTNFVSQCIRAGGAPMRGHPNRNRGWWYTGKNWSFSWAVAHSLKNYLQNSTAGLRAKEVHDPLELQHGDVICYDFQGDGRFDHNTVVTGKDANGMPLVNAHTYNSRMRYWAYEDSSAYTPNIKYKMFHIIDDSS</sequence>
<evidence type="ECO:0000259" key="1">
    <source>
        <dbReference type="Pfam" id="PF12671"/>
    </source>
</evidence>
<feature type="domain" description="Putative amidase" evidence="1">
    <location>
        <begin position="130"/>
        <end position="282"/>
    </location>
</feature>
<dbReference type="PANTHER" id="PTHR40032">
    <property type="entry name" value="EXPORTED PROTEIN-RELATED"/>
    <property type="match status" value="1"/>
</dbReference>
<organism evidence="2 3">
    <name type="scientific">Siminovitchia acidinfaciens</name>
    <dbReference type="NCBI Taxonomy" id="2321395"/>
    <lineage>
        <taxon>Bacteria</taxon>
        <taxon>Bacillati</taxon>
        <taxon>Bacillota</taxon>
        <taxon>Bacilli</taxon>
        <taxon>Bacillales</taxon>
        <taxon>Bacillaceae</taxon>
        <taxon>Siminovitchia</taxon>
    </lineage>
</organism>
<proteinExistence type="predicted"/>
<dbReference type="PANTHER" id="PTHR40032:SF1">
    <property type="entry name" value="EXPORTED PROTEIN"/>
    <property type="match status" value="1"/>
</dbReference>